<dbReference type="STRING" id="910347.SAMN05421773_1169"/>
<evidence type="ECO:0000313" key="12">
    <source>
        <dbReference type="Proteomes" id="UP000199207"/>
    </source>
</evidence>
<evidence type="ECO:0000256" key="5">
    <source>
        <dbReference type="ARBA" id="ARBA00022763"/>
    </source>
</evidence>
<keyword evidence="9" id="KW-0234">DNA repair</keyword>
<keyword evidence="4" id="KW-0479">Metal-binding</keyword>
<dbReference type="PANTHER" id="PTHR33693:SF9">
    <property type="entry name" value="TYPE-4 URACIL-DNA GLYCOSYLASE"/>
    <property type="match status" value="1"/>
</dbReference>
<proteinExistence type="inferred from homology"/>
<dbReference type="Proteomes" id="UP000199207">
    <property type="component" value="Unassembled WGS sequence"/>
</dbReference>
<dbReference type="PANTHER" id="PTHR33693">
    <property type="entry name" value="TYPE-5 URACIL-DNA GLYCOSYLASE"/>
    <property type="match status" value="1"/>
</dbReference>
<accession>A0A1I1SFI0</accession>
<dbReference type="Pfam" id="PF03167">
    <property type="entry name" value="UDG"/>
    <property type="match status" value="1"/>
</dbReference>
<dbReference type="InterPro" id="IPR036895">
    <property type="entry name" value="Uracil-DNA_glycosylase-like_sf"/>
</dbReference>
<sequence>MAEAVTGPEAYDAGPYVPQRAGLEELREAAAGCRGCPLYGPATRTVFGSGDASARVVLIGEQPGDQEDRRGLPFVGPAGRVLMRAVDEAGIDPTETYVTNAVKHFKFALTGRGKRRIHKPPSLRETAACKPWLDAELTLLDPEVVVTLGATAGKALLGSGFRVTRERGVPMAGPPGGAAPGGPGPVLVATIHPSAVLRAEDERERVYAGLVADLRVAAGALR</sequence>
<gene>
    <name evidence="11" type="ORF">SAMN05421773_1169</name>
</gene>
<keyword evidence="3" id="KW-0004">4Fe-4S</keyword>
<evidence type="ECO:0000313" key="11">
    <source>
        <dbReference type="EMBL" id="SFD45239.1"/>
    </source>
</evidence>
<keyword evidence="8" id="KW-0411">Iron-sulfur</keyword>
<comment type="similarity">
    <text evidence="1">Belongs to the uracil-DNA glycosylase (UDG) superfamily. Type 4 (UDGa) family.</text>
</comment>
<dbReference type="GO" id="GO:0051539">
    <property type="term" value="F:4 iron, 4 sulfur cluster binding"/>
    <property type="evidence" value="ECO:0007669"/>
    <property type="project" value="UniProtKB-KW"/>
</dbReference>
<evidence type="ECO:0000256" key="9">
    <source>
        <dbReference type="ARBA" id="ARBA00023204"/>
    </source>
</evidence>
<protein>
    <recommendedName>
        <fullName evidence="2">Type-4 uracil-DNA glycosylase</fullName>
    </recommendedName>
</protein>
<evidence type="ECO:0000256" key="1">
    <source>
        <dbReference type="ARBA" id="ARBA00006521"/>
    </source>
</evidence>
<evidence type="ECO:0000256" key="8">
    <source>
        <dbReference type="ARBA" id="ARBA00023014"/>
    </source>
</evidence>
<organism evidence="11 12">
    <name type="scientific">Streptomyces aidingensis</name>
    <dbReference type="NCBI Taxonomy" id="910347"/>
    <lineage>
        <taxon>Bacteria</taxon>
        <taxon>Bacillati</taxon>
        <taxon>Actinomycetota</taxon>
        <taxon>Actinomycetes</taxon>
        <taxon>Kitasatosporales</taxon>
        <taxon>Streptomycetaceae</taxon>
        <taxon>Streptomyces</taxon>
    </lineage>
</organism>
<evidence type="ECO:0000256" key="3">
    <source>
        <dbReference type="ARBA" id="ARBA00022485"/>
    </source>
</evidence>
<dbReference type="InterPro" id="IPR005122">
    <property type="entry name" value="Uracil-DNA_glycosylase-like"/>
</dbReference>
<dbReference type="GO" id="GO:0097506">
    <property type="term" value="F:deaminated base DNA N-glycosylase activity"/>
    <property type="evidence" value="ECO:0007669"/>
    <property type="project" value="UniProtKB-ARBA"/>
</dbReference>
<dbReference type="RefSeq" id="WP_093840873.1">
    <property type="nucleotide sequence ID" value="NZ_FOLM01000016.1"/>
</dbReference>
<dbReference type="SMART" id="SM00986">
    <property type="entry name" value="UDG"/>
    <property type="match status" value="1"/>
</dbReference>
<dbReference type="GO" id="GO:0046872">
    <property type="term" value="F:metal ion binding"/>
    <property type="evidence" value="ECO:0007669"/>
    <property type="project" value="UniProtKB-KW"/>
</dbReference>
<dbReference type="GO" id="GO:0006281">
    <property type="term" value="P:DNA repair"/>
    <property type="evidence" value="ECO:0007669"/>
    <property type="project" value="UniProtKB-KW"/>
</dbReference>
<evidence type="ECO:0000256" key="6">
    <source>
        <dbReference type="ARBA" id="ARBA00022801"/>
    </source>
</evidence>
<dbReference type="Gene3D" id="3.40.470.10">
    <property type="entry name" value="Uracil-DNA glycosylase-like domain"/>
    <property type="match status" value="1"/>
</dbReference>
<dbReference type="OrthoDB" id="5290748at2"/>
<reference evidence="11 12" key="1">
    <citation type="submission" date="2016-10" db="EMBL/GenBank/DDBJ databases">
        <authorList>
            <person name="de Groot N.N."/>
        </authorList>
    </citation>
    <scope>NUCLEOTIDE SEQUENCE [LARGE SCALE GENOMIC DNA]</scope>
    <source>
        <strain evidence="11 12">CGMCC 4.5739</strain>
    </source>
</reference>
<keyword evidence="6" id="KW-0378">Hydrolase</keyword>
<evidence type="ECO:0000256" key="4">
    <source>
        <dbReference type="ARBA" id="ARBA00022723"/>
    </source>
</evidence>
<dbReference type="SMART" id="SM00987">
    <property type="entry name" value="UreE_C"/>
    <property type="match status" value="1"/>
</dbReference>
<dbReference type="AlphaFoldDB" id="A0A1I1SFI0"/>
<keyword evidence="5" id="KW-0227">DNA damage</keyword>
<dbReference type="NCBIfam" id="TIGR03914">
    <property type="entry name" value="UDG_fam_dom"/>
    <property type="match status" value="1"/>
</dbReference>
<keyword evidence="7" id="KW-0408">Iron</keyword>
<dbReference type="CDD" id="cd10030">
    <property type="entry name" value="UDG-F4_TTUDGA_SPO1dp_like"/>
    <property type="match status" value="1"/>
</dbReference>
<evidence type="ECO:0000256" key="2">
    <source>
        <dbReference type="ARBA" id="ARBA00019403"/>
    </source>
</evidence>
<dbReference type="InterPro" id="IPR051536">
    <property type="entry name" value="UDG_Type-4/5"/>
</dbReference>
<evidence type="ECO:0000259" key="10">
    <source>
        <dbReference type="SMART" id="SM00986"/>
    </source>
</evidence>
<dbReference type="SUPFAM" id="SSF52141">
    <property type="entry name" value="Uracil-DNA glycosylase-like"/>
    <property type="match status" value="1"/>
</dbReference>
<evidence type="ECO:0000256" key="7">
    <source>
        <dbReference type="ARBA" id="ARBA00023004"/>
    </source>
</evidence>
<feature type="domain" description="Uracil-DNA glycosylase-like" evidence="10">
    <location>
        <begin position="47"/>
        <end position="215"/>
    </location>
</feature>
<dbReference type="EMBL" id="FOLM01000016">
    <property type="protein sequence ID" value="SFD45239.1"/>
    <property type="molecule type" value="Genomic_DNA"/>
</dbReference>
<name>A0A1I1SFI0_9ACTN</name>
<dbReference type="InterPro" id="IPR005273">
    <property type="entry name" value="Ura-DNA_glyco_family4"/>
</dbReference>
<keyword evidence="12" id="KW-1185">Reference proteome</keyword>